<dbReference type="EMBL" id="BQNB010013637">
    <property type="protein sequence ID" value="GJT18444.1"/>
    <property type="molecule type" value="Genomic_DNA"/>
</dbReference>
<proteinExistence type="predicted"/>
<comment type="caution">
    <text evidence="2">The sequence shown here is derived from an EMBL/GenBank/DDBJ whole genome shotgun (WGS) entry which is preliminary data.</text>
</comment>
<keyword evidence="3" id="KW-1185">Reference proteome</keyword>
<organism evidence="2 3">
    <name type="scientific">Tanacetum coccineum</name>
    <dbReference type="NCBI Taxonomy" id="301880"/>
    <lineage>
        <taxon>Eukaryota</taxon>
        <taxon>Viridiplantae</taxon>
        <taxon>Streptophyta</taxon>
        <taxon>Embryophyta</taxon>
        <taxon>Tracheophyta</taxon>
        <taxon>Spermatophyta</taxon>
        <taxon>Magnoliopsida</taxon>
        <taxon>eudicotyledons</taxon>
        <taxon>Gunneridae</taxon>
        <taxon>Pentapetalae</taxon>
        <taxon>asterids</taxon>
        <taxon>campanulids</taxon>
        <taxon>Asterales</taxon>
        <taxon>Asteraceae</taxon>
        <taxon>Asteroideae</taxon>
        <taxon>Anthemideae</taxon>
        <taxon>Anthemidinae</taxon>
        <taxon>Tanacetum</taxon>
    </lineage>
</organism>
<evidence type="ECO:0000256" key="1">
    <source>
        <dbReference type="SAM" id="Phobius"/>
    </source>
</evidence>
<feature type="transmembrane region" description="Helical" evidence="1">
    <location>
        <begin position="90"/>
        <end position="108"/>
    </location>
</feature>
<sequence>MKNMSFSSSHWGNLITGAITRTKAKLYQLAGGRFTMTAAGGGDRNVKLMFDKLKQAYLNSQARDPVVTKLLLEEPPSLTLIDKILAKTPWFYAASIIAGGLLALQYIGNAKSGADMIREYMAERGLQVRQFMVE</sequence>
<keyword evidence="1" id="KW-0812">Transmembrane</keyword>
<accession>A0ABQ5C029</accession>
<keyword evidence="1" id="KW-1133">Transmembrane helix</keyword>
<name>A0ABQ5C029_9ASTR</name>
<reference evidence="2" key="2">
    <citation type="submission" date="2022-01" db="EMBL/GenBank/DDBJ databases">
        <authorList>
            <person name="Yamashiro T."/>
            <person name="Shiraishi A."/>
            <person name="Satake H."/>
            <person name="Nakayama K."/>
        </authorList>
    </citation>
    <scope>NUCLEOTIDE SEQUENCE</scope>
</reference>
<protein>
    <submittedName>
        <fullName evidence="2">Uncharacterized protein</fullName>
    </submittedName>
</protein>
<keyword evidence="1" id="KW-0472">Membrane</keyword>
<evidence type="ECO:0000313" key="2">
    <source>
        <dbReference type="EMBL" id="GJT18444.1"/>
    </source>
</evidence>
<evidence type="ECO:0000313" key="3">
    <source>
        <dbReference type="Proteomes" id="UP001151760"/>
    </source>
</evidence>
<reference evidence="2" key="1">
    <citation type="journal article" date="2022" name="Int. J. Mol. Sci.">
        <title>Draft Genome of Tanacetum Coccineum: Genomic Comparison of Closely Related Tanacetum-Family Plants.</title>
        <authorList>
            <person name="Yamashiro T."/>
            <person name="Shiraishi A."/>
            <person name="Nakayama K."/>
            <person name="Satake H."/>
        </authorList>
    </citation>
    <scope>NUCLEOTIDE SEQUENCE</scope>
</reference>
<dbReference type="Proteomes" id="UP001151760">
    <property type="component" value="Unassembled WGS sequence"/>
</dbReference>
<gene>
    <name evidence="2" type="ORF">Tco_0877150</name>
</gene>